<dbReference type="HOGENOM" id="CLU_3193048_0_0_11"/>
<comment type="caution">
    <text evidence="2">The sequence shown here is derived from an EMBL/GenBank/DDBJ whole genome shotgun (WGS) entry which is preliminary data.</text>
</comment>
<evidence type="ECO:0000313" key="3">
    <source>
        <dbReference type="Proteomes" id="UP000016605"/>
    </source>
</evidence>
<feature type="compositionally biased region" description="Basic residues" evidence="1">
    <location>
        <begin position="1"/>
        <end position="19"/>
    </location>
</feature>
<name>U2RMV3_LEIAQ</name>
<accession>U2RMV3</accession>
<sequence length="45" mass="5177">AQHRLARPRRRRGRRHPRAARPGLAGPASRILNPSEPEHPNWRAP</sequence>
<organism evidence="2 3">
    <name type="scientific">Leifsonia aquatica ATCC 14665</name>
    <dbReference type="NCBI Taxonomy" id="1358026"/>
    <lineage>
        <taxon>Bacteria</taxon>
        <taxon>Bacillati</taxon>
        <taxon>Actinomycetota</taxon>
        <taxon>Actinomycetes</taxon>
        <taxon>Micrococcales</taxon>
        <taxon>Microbacteriaceae</taxon>
        <taxon>Leifsonia</taxon>
    </lineage>
</organism>
<feature type="non-terminal residue" evidence="2">
    <location>
        <position position="1"/>
    </location>
</feature>
<evidence type="ECO:0000313" key="2">
    <source>
        <dbReference type="EMBL" id="ERK70181.1"/>
    </source>
</evidence>
<gene>
    <name evidence="2" type="ORF">N136_03489</name>
</gene>
<protein>
    <submittedName>
        <fullName evidence="2">Uncharacterized protein</fullName>
    </submittedName>
</protein>
<dbReference type="Proteomes" id="UP000016605">
    <property type="component" value="Unassembled WGS sequence"/>
</dbReference>
<dbReference type="EMBL" id="AWVQ01000503">
    <property type="protein sequence ID" value="ERK70181.1"/>
    <property type="molecule type" value="Genomic_DNA"/>
</dbReference>
<evidence type="ECO:0000256" key="1">
    <source>
        <dbReference type="SAM" id="MobiDB-lite"/>
    </source>
</evidence>
<feature type="compositionally biased region" description="Basic and acidic residues" evidence="1">
    <location>
        <begin position="36"/>
        <end position="45"/>
    </location>
</feature>
<proteinExistence type="predicted"/>
<feature type="region of interest" description="Disordered" evidence="1">
    <location>
        <begin position="1"/>
        <end position="45"/>
    </location>
</feature>
<reference evidence="2 3" key="1">
    <citation type="submission" date="2013-08" db="EMBL/GenBank/DDBJ databases">
        <authorList>
            <person name="Weinstock G."/>
            <person name="Sodergren E."/>
            <person name="Wylie T."/>
            <person name="Fulton L."/>
            <person name="Fulton R."/>
            <person name="Fronick C."/>
            <person name="O'Laughlin M."/>
            <person name="Godfrey J."/>
            <person name="Miner T."/>
            <person name="Herter B."/>
            <person name="Appelbaum E."/>
            <person name="Cordes M."/>
            <person name="Lek S."/>
            <person name="Wollam A."/>
            <person name="Pepin K.H."/>
            <person name="Palsikar V.B."/>
            <person name="Mitreva M."/>
            <person name="Wilson R.K."/>
        </authorList>
    </citation>
    <scope>NUCLEOTIDE SEQUENCE [LARGE SCALE GENOMIC DNA]</scope>
    <source>
        <strain evidence="2 3">ATCC 14665</strain>
    </source>
</reference>
<dbReference type="AlphaFoldDB" id="U2RMV3"/>